<keyword evidence="3" id="KW-0732">Signal</keyword>
<accession>A0A7S2EC39</accession>
<dbReference type="EMBL" id="HBGO01007841">
    <property type="protein sequence ID" value="CAD9327871.1"/>
    <property type="molecule type" value="Transcribed_RNA"/>
</dbReference>
<name>A0A7S2EC39_TRICV</name>
<dbReference type="InterPro" id="IPR006843">
    <property type="entry name" value="PAP/fibrillin_dom"/>
</dbReference>
<evidence type="ECO:0000313" key="5">
    <source>
        <dbReference type="EMBL" id="CAD9327871.1"/>
    </source>
</evidence>
<dbReference type="PANTHER" id="PTHR31906">
    <property type="entry name" value="PLASTID-LIPID-ASSOCIATED PROTEIN 4, CHLOROPLASTIC-RELATED"/>
    <property type="match status" value="1"/>
</dbReference>
<dbReference type="AlphaFoldDB" id="A0A7S2EC39"/>
<keyword evidence="2" id="KW-0934">Plastid</keyword>
<evidence type="ECO:0000256" key="1">
    <source>
        <dbReference type="ARBA" id="ARBA00004474"/>
    </source>
</evidence>
<dbReference type="InterPro" id="IPR039633">
    <property type="entry name" value="PAP"/>
</dbReference>
<dbReference type="Pfam" id="PF04755">
    <property type="entry name" value="PAP_fibrillin"/>
    <property type="match status" value="1"/>
</dbReference>
<reference evidence="5" key="1">
    <citation type="submission" date="2021-01" db="EMBL/GenBank/DDBJ databases">
        <authorList>
            <person name="Corre E."/>
            <person name="Pelletier E."/>
            <person name="Niang G."/>
            <person name="Scheremetjew M."/>
            <person name="Finn R."/>
            <person name="Kale V."/>
            <person name="Holt S."/>
            <person name="Cochrane G."/>
            <person name="Meng A."/>
            <person name="Brown T."/>
            <person name="Cohen L."/>
        </authorList>
    </citation>
    <scope>NUCLEOTIDE SEQUENCE</scope>
    <source>
        <strain evidence="5">Grunow 1884</strain>
    </source>
</reference>
<evidence type="ECO:0000259" key="4">
    <source>
        <dbReference type="Pfam" id="PF04755"/>
    </source>
</evidence>
<feature type="signal peptide" evidence="3">
    <location>
        <begin position="1"/>
        <end position="31"/>
    </location>
</feature>
<dbReference type="GO" id="GO:0009536">
    <property type="term" value="C:plastid"/>
    <property type="evidence" value="ECO:0007669"/>
    <property type="project" value="UniProtKB-SubCell"/>
</dbReference>
<gene>
    <name evidence="5" type="ORF">OSIN01602_LOCUS4432</name>
</gene>
<organism evidence="5">
    <name type="scientific">Trieres chinensis</name>
    <name type="common">Marine centric diatom</name>
    <name type="synonym">Odontella sinensis</name>
    <dbReference type="NCBI Taxonomy" id="1514140"/>
    <lineage>
        <taxon>Eukaryota</taxon>
        <taxon>Sar</taxon>
        <taxon>Stramenopiles</taxon>
        <taxon>Ochrophyta</taxon>
        <taxon>Bacillariophyta</taxon>
        <taxon>Mediophyceae</taxon>
        <taxon>Biddulphiophycidae</taxon>
        <taxon>Eupodiscales</taxon>
        <taxon>Parodontellaceae</taxon>
        <taxon>Trieres</taxon>
    </lineage>
</organism>
<protein>
    <recommendedName>
        <fullName evidence="4">Plastid lipid-associated protein/fibrillin conserved domain-containing protein</fullName>
    </recommendedName>
</protein>
<evidence type="ECO:0000256" key="2">
    <source>
        <dbReference type="ARBA" id="ARBA00022640"/>
    </source>
</evidence>
<comment type="subcellular location">
    <subcellularLocation>
        <location evidence="1">Plastid</location>
    </subcellularLocation>
</comment>
<feature type="domain" description="Plastid lipid-associated protein/fibrillin conserved" evidence="4">
    <location>
        <begin position="128"/>
        <end position="319"/>
    </location>
</feature>
<sequence>MAVATTATPRRGAAAAALLLVSVAFQPFALAFAPATPPQAPHRRASPHGVRPFPSSSSALFASFSSSSAEVRDSLKSSLLTLVRKLRDAKERDGDFSVDFGVKGGELNETTRTPQKVNYYSISKEVGETADEILSLCEELADVNPTEVPTAYLGDKERGDEAPLNGAWKLLFTTAADASFSGNSTRGDARVQNVVDASRGRITNVIEFLPPPDDGEGDGEKKKKGPPLKSLNVVIKATAAGDSRVDLKFRYAKVVLNRFPWRLYIPVPGPFITRIIVLLSRLAKFGRGGAKKVPKAYFDILYLDDDLRIHKTGDDNLFVQAKEGWEDARPLLK</sequence>
<evidence type="ECO:0000256" key="3">
    <source>
        <dbReference type="SAM" id="SignalP"/>
    </source>
</evidence>
<feature type="chain" id="PRO_5031426933" description="Plastid lipid-associated protein/fibrillin conserved domain-containing protein" evidence="3">
    <location>
        <begin position="32"/>
        <end position="333"/>
    </location>
</feature>
<proteinExistence type="predicted"/>